<dbReference type="InterPro" id="IPR003961">
    <property type="entry name" value="FN3_dom"/>
</dbReference>
<dbReference type="PANTHER" id="PTHR45889">
    <property type="entry name" value="IG-LIKE DOMAIN-CONTAINING PROTEIN"/>
    <property type="match status" value="1"/>
</dbReference>
<protein>
    <recommendedName>
        <fullName evidence="11">Nephrin</fullName>
    </recommendedName>
</protein>
<evidence type="ECO:0000259" key="8">
    <source>
        <dbReference type="PROSITE" id="PS50853"/>
    </source>
</evidence>
<dbReference type="AlphaFoldDB" id="A0A9N9SLN3"/>
<dbReference type="SMART" id="SM00408">
    <property type="entry name" value="IGc2"/>
    <property type="match status" value="7"/>
</dbReference>
<dbReference type="InterPro" id="IPR007110">
    <property type="entry name" value="Ig-like_dom"/>
</dbReference>
<proteinExistence type="predicted"/>
<feature type="compositionally biased region" description="Basic and acidic residues" evidence="5">
    <location>
        <begin position="1002"/>
        <end position="1011"/>
    </location>
</feature>
<dbReference type="InterPro" id="IPR003006">
    <property type="entry name" value="Ig/MHC_CS"/>
</dbReference>
<gene>
    <name evidence="9" type="ORF">PHAECO_LOCUS11501</name>
</gene>
<feature type="region of interest" description="Disordered" evidence="5">
    <location>
        <begin position="1054"/>
        <end position="1102"/>
    </location>
</feature>
<accession>A0A9N9SLN3</accession>
<dbReference type="CDD" id="cd00096">
    <property type="entry name" value="Ig"/>
    <property type="match status" value="1"/>
</dbReference>
<feature type="compositionally biased region" description="Pro residues" evidence="5">
    <location>
        <begin position="1114"/>
        <end position="1123"/>
    </location>
</feature>
<evidence type="ECO:0000256" key="3">
    <source>
        <dbReference type="ARBA" id="ARBA00023136"/>
    </source>
</evidence>
<evidence type="ECO:0000256" key="2">
    <source>
        <dbReference type="ARBA" id="ARBA00022737"/>
    </source>
</evidence>
<evidence type="ECO:0000256" key="4">
    <source>
        <dbReference type="ARBA" id="ARBA00023157"/>
    </source>
</evidence>
<feature type="region of interest" description="Disordered" evidence="5">
    <location>
        <begin position="1114"/>
        <end position="1157"/>
    </location>
</feature>
<sequence length="1204" mass="132345">PPSSVEILDHSHNSKIEIKENQEFHLECRVRNAKPAAKIVWYRGNVEINIPNREDQTVDVPAKNGDKRITRYDTHSRITLKPTAEDDYAEYTCEARHEALSQDFPMRTTVQLSVLYPPGLPYIEGYTEGETIRRGQNIELVCRSRGGNPPAQLIWYKNSEQIRMAYRTAGRVSENVYTFTADASDNKARYKCEASNVMSKAPLKAEIDLSVLFSPSHVTISGPTEARVGDPVPLTCTTANSNPPAEIKWMVAGRQIRNATSRTVVSPEGGWITTSNITAVVEPNRRSLVVICHGINMQLTENVVSTHTINVLYPPSAPFIHGFTEGSHISAGTVQKISCTSSGGNPLAAVTWYKNDKKVHSTIKTSDKSVTAEITILTNVTDNEARYRCEAANSATEIPLFETITMRVFFPPDHVKIRQDPEELKPNEEATLICDSSSSNPPAKLSWWREGIPVPGLVNTTKPGLHGGTVSSIEMKINATEQMNGIVYTCQANNEALQRSVHDAVTLQVLYKPVFDPSNEESVTGIEDERLIITLKAEGNPQNIVYTWTKDGLPITQASAVVGVERIISDGPVLNITKLSRHDAGSYSCEASNSQGSSLATVNITVQYSASIVQISENVIVNAKEDATLSCTADGNPLADDTITWKRDDFPEFAARTSVMYDKNGTSYLRISGVTREDLGNFQCIANNGVGNSSSKEVILIVKHKPEIDEHPQFLKFAGDAGDTGKLICRSQASPLARYTWARNGSPISSNTTGKYYSTYRQIDNLKSESTLYITHVTSADYGLYECVARNELGFSTVSPRLEVTSPPDTPTLLTVINVTHDTVLLGWTPGFDGGMKASYRIRYRKVDEDGYKYEDVVGGNVTSYVVRNLEVNTQYVFSIMASNKLGNSKFMPDLLSAKTSMFVGDHVEKVIPEDLLEKQDLPRILIISVSVVGVILLFINIGLVAGCMLKRRAKRMREQTNQTSKSATIEMYAPSSYNDTVTGETLSSVSEKSETYSNEGSNHDYVDEGRKPASNSYLIEHQPDYPGAYTAYEMQMPAQTGTLGMAHTTHTLPHPHHHRHMAHDQRPRARDDQSLGYHGGMSAKSSYVSAPTPTPPADGSYYNMSDRYLSYPPPLDFQPAPPLADHAHLSHGHAPATPPLPANGQALRVRGVPPPDVLRNTSQNAQMLGQNAQILQAQSLAQKRELSSFGNGYGGSEQEGHLV</sequence>
<reference evidence="9" key="1">
    <citation type="submission" date="2022-01" db="EMBL/GenBank/DDBJ databases">
        <authorList>
            <person name="King R."/>
        </authorList>
    </citation>
    <scope>NUCLEOTIDE SEQUENCE</scope>
</reference>
<dbReference type="OrthoDB" id="10028801at2759"/>
<dbReference type="Pfam" id="PF00041">
    <property type="entry name" value="fn3"/>
    <property type="match status" value="1"/>
</dbReference>
<dbReference type="SUPFAM" id="SSF49265">
    <property type="entry name" value="Fibronectin type III"/>
    <property type="match status" value="1"/>
</dbReference>
<name>A0A9N9SLN3_PHACE</name>
<feature type="domain" description="Ig-like" evidence="7">
    <location>
        <begin position="121"/>
        <end position="210"/>
    </location>
</feature>
<dbReference type="InterPro" id="IPR003598">
    <property type="entry name" value="Ig_sub2"/>
</dbReference>
<keyword evidence="2" id="KW-0677">Repeat</keyword>
<keyword evidence="6" id="KW-1133">Transmembrane helix</keyword>
<feature type="region of interest" description="Disordered" evidence="5">
    <location>
        <begin position="981"/>
        <end position="1011"/>
    </location>
</feature>
<dbReference type="Pfam" id="PF08205">
    <property type="entry name" value="C2-set_2"/>
    <property type="match status" value="2"/>
</dbReference>
<dbReference type="InterPro" id="IPR013098">
    <property type="entry name" value="Ig_I-set"/>
</dbReference>
<feature type="domain" description="Ig-like" evidence="7">
    <location>
        <begin position="513"/>
        <end position="605"/>
    </location>
</feature>
<feature type="compositionally biased region" description="Polar residues" evidence="5">
    <location>
        <begin position="981"/>
        <end position="1001"/>
    </location>
</feature>
<dbReference type="InterPro" id="IPR013783">
    <property type="entry name" value="Ig-like_fold"/>
</dbReference>
<dbReference type="FunFam" id="2.60.40.10:FF:001273">
    <property type="entry name" value="Hibris, isoform B"/>
    <property type="match status" value="1"/>
</dbReference>
<dbReference type="PANTHER" id="PTHR45889:SF8">
    <property type="entry name" value="IG-LIKE DOMAIN-CONTAINING PROTEIN"/>
    <property type="match status" value="1"/>
</dbReference>
<evidence type="ECO:0008006" key="11">
    <source>
        <dbReference type="Google" id="ProtNLM"/>
    </source>
</evidence>
<dbReference type="Gene3D" id="2.60.40.10">
    <property type="entry name" value="Immunoglobulins"/>
    <property type="match status" value="9"/>
</dbReference>
<feature type="domain" description="Ig-like" evidence="7">
    <location>
        <begin position="314"/>
        <end position="405"/>
    </location>
</feature>
<evidence type="ECO:0000256" key="1">
    <source>
        <dbReference type="ARBA" id="ARBA00004167"/>
    </source>
</evidence>
<keyword evidence="4" id="KW-1015">Disulfide bond</keyword>
<dbReference type="SMART" id="SM00409">
    <property type="entry name" value="IG"/>
    <property type="match status" value="7"/>
</dbReference>
<dbReference type="GO" id="GO:0016020">
    <property type="term" value="C:membrane"/>
    <property type="evidence" value="ECO:0007669"/>
    <property type="project" value="UniProtKB-SubCell"/>
</dbReference>
<feature type="domain" description="Ig-like" evidence="7">
    <location>
        <begin position="610"/>
        <end position="699"/>
    </location>
</feature>
<dbReference type="PROSITE" id="PS50853">
    <property type="entry name" value="FN3"/>
    <property type="match status" value="1"/>
</dbReference>
<dbReference type="EMBL" id="OU896714">
    <property type="protein sequence ID" value="CAG9824265.1"/>
    <property type="molecule type" value="Genomic_DNA"/>
</dbReference>
<evidence type="ECO:0000313" key="9">
    <source>
        <dbReference type="EMBL" id="CAG9824265.1"/>
    </source>
</evidence>
<dbReference type="CDD" id="cd00063">
    <property type="entry name" value="FN3"/>
    <property type="match status" value="1"/>
</dbReference>
<feature type="compositionally biased region" description="Basic and acidic residues" evidence="5">
    <location>
        <begin position="1063"/>
        <end position="1074"/>
    </location>
</feature>
<dbReference type="InterPro" id="IPR036179">
    <property type="entry name" value="Ig-like_dom_sf"/>
</dbReference>
<keyword evidence="6" id="KW-0812">Transmembrane</keyword>
<comment type="subcellular location">
    <subcellularLocation>
        <location evidence="1">Membrane</location>
        <topology evidence="1">Single-pass membrane protein</topology>
    </subcellularLocation>
</comment>
<dbReference type="PROSITE" id="PS50835">
    <property type="entry name" value="IG_LIKE"/>
    <property type="match status" value="8"/>
</dbReference>
<dbReference type="GO" id="GO:0030154">
    <property type="term" value="P:cell differentiation"/>
    <property type="evidence" value="ECO:0007669"/>
    <property type="project" value="UniProtKB-ARBA"/>
</dbReference>
<dbReference type="FunFam" id="2.60.40.10:FF:000405">
    <property type="entry name" value="nephrin isoform X1"/>
    <property type="match status" value="2"/>
</dbReference>
<organism evidence="9 10">
    <name type="scientific">Phaedon cochleariae</name>
    <name type="common">Mustard beetle</name>
    <dbReference type="NCBI Taxonomy" id="80249"/>
    <lineage>
        <taxon>Eukaryota</taxon>
        <taxon>Metazoa</taxon>
        <taxon>Ecdysozoa</taxon>
        <taxon>Arthropoda</taxon>
        <taxon>Hexapoda</taxon>
        <taxon>Insecta</taxon>
        <taxon>Pterygota</taxon>
        <taxon>Neoptera</taxon>
        <taxon>Endopterygota</taxon>
        <taxon>Coleoptera</taxon>
        <taxon>Polyphaga</taxon>
        <taxon>Cucujiformia</taxon>
        <taxon>Chrysomeloidea</taxon>
        <taxon>Chrysomelidae</taxon>
        <taxon>Chrysomelinae</taxon>
        <taxon>Chrysomelini</taxon>
        <taxon>Phaedon</taxon>
    </lineage>
</organism>
<feature type="domain" description="Ig-like" evidence="7">
    <location>
        <begin position="706"/>
        <end position="805"/>
    </location>
</feature>
<feature type="domain" description="Fibronectin type-III" evidence="8">
    <location>
        <begin position="807"/>
        <end position="903"/>
    </location>
</feature>
<dbReference type="InterPro" id="IPR036116">
    <property type="entry name" value="FN3_sf"/>
</dbReference>
<reference evidence="9" key="2">
    <citation type="submission" date="2022-10" db="EMBL/GenBank/DDBJ databases">
        <authorList>
            <consortium name="ENA_rothamsted_submissions"/>
            <consortium name="culmorum"/>
            <person name="King R."/>
        </authorList>
    </citation>
    <scope>NUCLEOTIDE SEQUENCE</scope>
</reference>
<dbReference type="SUPFAM" id="SSF48726">
    <property type="entry name" value="Immunoglobulin"/>
    <property type="match status" value="7"/>
</dbReference>
<feature type="transmembrane region" description="Helical" evidence="6">
    <location>
        <begin position="925"/>
        <end position="950"/>
    </location>
</feature>
<dbReference type="CDD" id="cd00098">
    <property type="entry name" value="IgC1"/>
    <property type="match status" value="1"/>
</dbReference>
<evidence type="ECO:0000256" key="5">
    <source>
        <dbReference type="SAM" id="MobiDB-lite"/>
    </source>
</evidence>
<dbReference type="SMART" id="SM00060">
    <property type="entry name" value="FN3"/>
    <property type="match status" value="1"/>
</dbReference>
<keyword evidence="10" id="KW-1185">Reference proteome</keyword>
<evidence type="ECO:0000259" key="7">
    <source>
        <dbReference type="PROSITE" id="PS50835"/>
    </source>
</evidence>
<dbReference type="GO" id="GO:0009653">
    <property type="term" value="P:anatomical structure morphogenesis"/>
    <property type="evidence" value="ECO:0007669"/>
    <property type="project" value="UniProtKB-ARBA"/>
</dbReference>
<evidence type="ECO:0000256" key="6">
    <source>
        <dbReference type="SAM" id="Phobius"/>
    </source>
</evidence>
<dbReference type="Pfam" id="PF07679">
    <property type="entry name" value="I-set"/>
    <property type="match status" value="1"/>
</dbReference>
<evidence type="ECO:0000313" key="10">
    <source>
        <dbReference type="Proteomes" id="UP001153737"/>
    </source>
</evidence>
<feature type="domain" description="Ig-like" evidence="7">
    <location>
        <begin position="412"/>
        <end position="506"/>
    </location>
</feature>
<dbReference type="Pfam" id="PF13927">
    <property type="entry name" value="Ig_3"/>
    <property type="match status" value="5"/>
</dbReference>
<dbReference type="InterPro" id="IPR003599">
    <property type="entry name" value="Ig_sub"/>
</dbReference>
<dbReference type="InterPro" id="IPR013162">
    <property type="entry name" value="CD80_C2-set"/>
</dbReference>
<dbReference type="PROSITE" id="PS00290">
    <property type="entry name" value="IG_MHC"/>
    <property type="match status" value="1"/>
</dbReference>
<feature type="domain" description="Ig-like" evidence="7">
    <location>
        <begin position="215"/>
        <end position="255"/>
    </location>
</feature>
<feature type="non-terminal residue" evidence="9">
    <location>
        <position position="1204"/>
    </location>
</feature>
<dbReference type="Proteomes" id="UP001153737">
    <property type="component" value="Chromosome 8"/>
</dbReference>
<feature type="domain" description="Ig-like" evidence="7">
    <location>
        <begin position="2"/>
        <end position="113"/>
    </location>
</feature>
<keyword evidence="3 6" id="KW-0472">Membrane</keyword>